<dbReference type="PANTHER" id="PTHR43806:SF11">
    <property type="entry name" value="CEREVISIN-RELATED"/>
    <property type="match status" value="1"/>
</dbReference>
<dbReference type="InterPro" id="IPR036852">
    <property type="entry name" value="Peptidase_S8/S53_dom_sf"/>
</dbReference>
<evidence type="ECO:0000259" key="6">
    <source>
        <dbReference type="Pfam" id="PF00082"/>
    </source>
</evidence>
<evidence type="ECO:0000256" key="3">
    <source>
        <dbReference type="ARBA" id="ARBA00022801"/>
    </source>
</evidence>
<evidence type="ECO:0000313" key="7">
    <source>
        <dbReference type="EMBL" id="MDA0638887.1"/>
    </source>
</evidence>
<name>A0ABT4SNX9_9ACTN</name>
<proteinExistence type="inferred from homology"/>
<keyword evidence="2 5" id="KW-0645">Protease</keyword>
<dbReference type="CDD" id="cd00306">
    <property type="entry name" value="Peptidases_S8_S53"/>
    <property type="match status" value="1"/>
</dbReference>
<dbReference type="PROSITE" id="PS00138">
    <property type="entry name" value="SUBTILASE_SER"/>
    <property type="match status" value="1"/>
</dbReference>
<feature type="domain" description="Peptidase S8/S53" evidence="6">
    <location>
        <begin position="152"/>
        <end position="425"/>
    </location>
</feature>
<keyword evidence="3 5" id="KW-0378">Hydrolase</keyword>
<dbReference type="PRINTS" id="PR00723">
    <property type="entry name" value="SUBTILISIN"/>
</dbReference>
<dbReference type="InterPro" id="IPR015500">
    <property type="entry name" value="Peptidase_S8_subtilisin-rel"/>
</dbReference>
<dbReference type="EMBL" id="JAPNNL010000312">
    <property type="protein sequence ID" value="MDA0638887.1"/>
    <property type="molecule type" value="Genomic_DNA"/>
</dbReference>
<dbReference type="InterPro" id="IPR000209">
    <property type="entry name" value="Peptidase_S8/S53_dom"/>
</dbReference>
<evidence type="ECO:0000256" key="1">
    <source>
        <dbReference type="ARBA" id="ARBA00011073"/>
    </source>
</evidence>
<evidence type="ECO:0000256" key="4">
    <source>
        <dbReference type="ARBA" id="ARBA00022825"/>
    </source>
</evidence>
<feature type="active site" description="Charge relay system" evidence="5">
    <location>
        <position position="161"/>
    </location>
</feature>
<accession>A0ABT4SNX9</accession>
<evidence type="ECO:0000256" key="2">
    <source>
        <dbReference type="ARBA" id="ARBA00022670"/>
    </source>
</evidence>
<dbReference type="PANTHER" id="PTHR43806">
    <property type="entry name" value="PEPTIDASE S8"/>
    <property type="match status" value="1"/>
</dbReference>
<reference evidence="7" key="1">
    <citation type="submission" date="2022-11" db="EMBL/GenBank/DDBJ databases">
        <title>Nonomuraea corallina sp. nov., a new species of the genus Nonomuraea isolated from sea side sediment in Thai sea.</title>
        <authorList>
            <person name="Ngamcharungchit C."/>
            <person name="Matsumoto A."/>
            <person name="Suriyachadkun C."/>
            <person name="Panbangred W."/>
            <person name="Inahashi Y."/>
            <person name="Intra B."/>
        </authorList>
    </citation>
    <scope>NUCLEOTIDE SEQUENCE</scope>
    <source>
        <strain evidence="7">MCN248</strain>
    </source>
</reference>
<gene>
    <name evidence="7" type="ORF">OUY22_36210</name>
</gene>
<comment type="similarity">
    <text evidence="1 5">Belongs to the peptidase S8 family.</text>
</comment>
<feature type="active site" description="Charge relay system" evidence="5">
    <location>
        <position position="404"/>
    </location>
</feature>
<evidence type="ECO:0000256" key="5">
    <source>
        <dbReference type="PROSITE-ProRule" id="PRU01240"/>
    </source>
</evidence>
<protein>
    <submittedName>
        <fullName evidence="7">S8/S53 family peptidase</fullName>
    </submittedName>
</protein>
<sequence length="447" mass="45911">MTTPDPGGDARFWAQLEVVNAALPDGVRAVAGPEGAAPGSLVEPAYAELDGHVLVPAQDLDRAANMVMDLVPGEADPQVVWPPERDAGRVSVRRLYVGDRGARMVADTLAGRRVRATPVHLVTVAGVNLCPGDEPVPASGPLRPPRAARDAGAGVRVTVLDTGLVPGYLDHQWLAAGSGDPAIPAVGGDVTDEVADGVIGPYTGHGTFVAGVVRCTAPAADVQVHRTFPYAGAVPEDELGLAIRDTLAAHGWPDILSLSAGTRSRDAAALLGLADFMAELTLHPETVLVAAAGNDGGTDPFWPAAYAGEPVNSSGDLVISVGALREDGQGRACFSNHGPWVTVYAPGERLVNAFASGQYTYGYPHGTSCRHAATPLYSGCTCVGPMKAGDTATFTGLAQWSGTSFATPIVAGLIAARMSEAGISSRQAAAQLVAGRLPVPDLSGYLR</sequence>
<dbReference type="PROSITE" id="PS51892">
    <property type="entry name" value="SUBTILASE"/>
    <property type="match status" value="1"/>
</dbReference>
<keyword evidence="8" id="KW-1185">Reference proteome</keyword>
<feature type="active site" description="Charge relay system" evidence="5">
    <location>
        <position position="205"/>
    </location>
</feature>
<dbReference type="SUPFAM" id="SSF52743">
    <property type="entry name" value="Subtilisin-like"/>
    <property type="match status" value="1"/>
</dbReference>
<dbReference type="RefSeq" id="WP_270159829.1">
    <property type="nucleotide sequence ID" value="NZ_JAPNNL010000312.1"/>
</dbReference>
<organism evidence="7 8">
    <name type="scientific">Nonomuraea corallina</name>
    <dbReference type="NCBI Taxonomy" id="2989783"/>
    <lineage>
        <taxon>Bacteria</taxon>
        <taxon>Bacillati</taxon>
        <taxon>Actinomycetota</taxon>
        <taxon>Actinomycetes</taxon>
        <taxon>Streptosporangiales</taxon>
        <taxon>Streptosporangiaceae</taxon>
        <taxon>Nonomuraea</taxon>
    </lineage>
</organism>
<comment type="caution">
    <text evidence="7">The sequence shown here is derived from an EMBL/GenBank/DDBJ whole genome shotgun (WGS) entry which is preliminary data.</text>
</comment>
<dbReference type="InterPro" id="IPR050131">
    <property type="entry name" value="Peptidase_S8_subtilisin-like"/>
</dbReference>
<dbReference type="Gene3D" id="3.40.50.200">
    <property type="entry name" value="Peptidase S8/S53 domain"/>
    <property type="match status" value="1"/>
</dbReference>
<keyword evidence="4 5" id="KW-0720">Serine protease</keyword>
<dbReference type="InterPro" id="IPR023828">
    <property type="entry name" value="Peptidase_S8_Ser-AS"/>
</dbReference>
<dbReference type="Pfam" id="PF00082">
    <property type="entry name" value="Peptidase_S8"/>
    <property type="match status" value="1"/>
</dbReference>
<dbReference type="Proteomes" id="UP001144036">
    <property type="component" value="Unassembled WGS sequence"/>
</dbReference>
<evidence type="ECO:0000313" key="8">
    <source>
        <dbReference type="Proteomes" id="UP001144036"/>
    </source>
</evidence>